<gene>
    <name evidence="4" type="primary">spoT</name>
    <name evidence="4" type="ORF">CIG1485E_1247</name>
</gene>
<dbReference type="PANTHER" id="PTHR21262">
    <property type="entry name" value="GUANOSINE-3',5'-BIS DIPHOSPHATE 3'-PYROPHOSPHOHYDROLASE"/>
    <property type="match status" value="1"/>
</dbReference>
<dbReference type="GO" id="GO:0008893">
    <property type="term" value="F:guanosine-3',5'-bis(diphosphate) 3'-diphosphatase activity"/>
    <property type="evidence" value="ECO:0007669"/>
    <property type="project" value="UniProtKB-EC"/>
</dbReference>
<dbReference type="SMART" id="SM00471">
    <property type="entry name" value="HDc"/>
    <property type="match status" value="1"/>
</dbReference>
<name>A0A076FAT0_9BACT</name>
<dbReference type="InterPro" id="IPR045865">
    <property type="entry name" value="ACT-like_dom_sf"/>
</dbReference>
<evidence type="ECO:0000259" key="2">
    <source>
        <dbReference type="PROSITE" id="PS51671"/>
    </source>
</evidence>
<dbReference type="EMBL" id="CP009043">
    <property type="protein sequence ID" value="AII15081.1"/>
    <property type="molecule type" value="Genomic_DNA"/>
</dbReference>
<dbReference type="PANTHER" id="PTHR21262:SF36">
    <property type="entry name" value="BIFUNCTIONAL (P)PPGPP SYNTHASE_HYDROLASE SPOT"/>
    <property type="match status" value="1"/>
</dbReference>
<dbReference type="Proteomes" id="UP000028486">
    <property type="component" value="Chromosome"/>
</dbReference>
<dbReference type="OrthoDB" id="9805041at2"/>
<sequence length="732" mass="83590">MNQIDSEEILEQLIENVVACKNIESAKDILYSVAKPSGMLLKAVDYCIRLHDGQFRKSGEPYSIHPILVCSFVAHMGGDESMLIAALLHDVVEDTQCDEDEVKFEFGEEVTNLVRGLTKIVAIRENELASSSSNEKLAASALTFRKMLLVSIEDVRVLVIKLCDRLHNMLTLEALRPEKQKRIAEETLVVYAPIAHRLGISSVKNILEDLSFKYVLSKEYATIESYINEHKQQLQLKINSFSQKVSEKLLTNGFTEDSFRIQKRIKHYYSIYLKMQRKGISIEEVLDLLAVRVLVQNPKDCYLVLGILHMNFNPLISRFKDYVALPKQNGYQTIHTTIFDNKAIIEAQIRTLDMHKTAEYGVAAHWKYKSGGLITPKLDWLSDISAAEGDDKSIEDLYEYAKDSLYVEDIAVYSPKGGIFTLPRGATALDYAYEIHSEVGLHAKEAYVNRVRVPLLTELKNGDIVRIVTGDEAHYRCSWLTSVKTGKARATIRSFCRQKVRDINGQVAIDILVGIFSVQEKIILEWLEKENLSKKIARAATDSVYLQDVVNALKKYPRQDKIFSLKFADKYEVKKQKFDNIVVYSNYKINATEFDYCCNPKRGDDIIGFKNGHNVAVHHKLCERAAKLMEDKEEMVFVKWTRNAPHRYKIILSIENKRGSLAAFLTYLAKLNVDLVTITLSESDERVVADYFDVTIELNENLDSNEIRDKLKDRYKIVEFKSLSDAYHNEGA</sequence>
<comment type="function">
    <text evidence="1">In eubacteria ppGpp (guanosine 3'-diphosphate 5'-diphosphate) is a mediator of the stringent response that coordinates a variety of cellular activities in response to changes in nutritional abundance.</text>
</comment>
<dbReference type="GO" id="GO:0042594">
    <property type="term" value="P:response to starvation"/>
    <property type="evidence" value="ECO:0007669"/>
    <property type="project" value="TreeGrafter"/>
</dbReference>
<keyword evidence="4" id="KW-0378">Hydrolase</keyword>
<dbReference type="Gene3D" id="3.10.20.30">
    <property type="match status" value="1"/>
</dbReference>
<feature type="domain" description="ACT" evidence="2">
    <location>
        <begin position="649"/>
        <end position="728"/>
    </location>
</feature>
<dbReference type="CDD" id="cd02116">
    <property type="entry name" value="ACT"/>
    <property type="match status" value="1"/>
</dbReference>
<dbReference type="KEGG" id="caj:CIG1485E_1247"/>
<dbReference type="Gene3D" id="3.30.460.10">
    <property type="entry name" value="Beta Polymerase, domain 2"/>
    <property type="match status" value="1"/>
</dbReference>
<evidence type="ECO:0000313" key="4">
    <source>
        <dbReference type="EMBL" id="AII15081.1"/>
    </source>
</evidence>
<dbReference type="InterPro" id="IPR002912">
    <property type="entry name" value="ACT_dom"/>
</dbReference>
<dbReference type="SUPFAM" id="SSF81271">
    <property type="entry name" value="TGS-like"/>
    <property type="match status" value="1"/>
</dbReference>
<accession>A0A076FAT0</accession>
<dbReference type="EC" id="2.7.6.5" evidence="4"/>
<dbReference type="AlphaFoldDB" id="A0A076FAT0"/>
<dbReference type="PROSITE" id="PS51880">
    <property type="entry name" value="TGS"/>
    <property type="match status" value="1"/>
</dbReference>
<dbReference type="Pfam" id="PF13328">
    <property type="entry name" value="HD_4"/>
    <property type="match status" value="1"/>
</dbReference>
<dbReference type="GO" id="GO:0008728">
    <property type="term" value="F:GTP diphosphokinase activity"/>
    <property type="evidence" value="ECO:0007669"/>
    <property type="project" value="UniProtKB-EC"/>
</dbReference>
<dbReference type="InterPro" id="IPR012675">
    <property type="entry name" value="Beta-grasp_dom_sf"/>
</dbReference>
<reference evidence="5" key="1">
    <citation type="journal article" date="2014" name="Genome Announc.">
        <title>Complete Genome Sequence of Campylobacter iguaniorum Strain 1485ET, Isolated from a Bearded Dragon (Pogona vitticeps).</title>
        <authorList>
            <person name="Gilbert M.J."/>
            <person name="Miller W.G."/>
            <person name="Yee E."/>
            <person name="Kik M."/>
            <person name="Wagenaar J.A."/>
            <person name="Duim B."/>
        </authorList>
    </citation>
    <scope>NUCLEOTIDE SEQUENCE [LARGE SCALE GENOMIC DNA]</scope>
    <source>
        <strain evidence="5">1485E</strain>
    </source>
</reference>
<dbReference type="PATRIC" id="fig|1244531.5.peg.1349"/>
<protein>
    <submittedName>
        <fullName evidence="4">PpGpp synthetase/guanosine-3',5'-bis(Diphosphate) 3' pyrophosphohydrolase</fullName>
        <ecNumber evidence="4">2.7.6.5</ecNumber>
        <ecNumber evidence="4">3.1.7.2</ecNumber>
    </submittedName>
</protein>
<dbReference type="HOGENOM" id="CLU_012300_3_0_7"/>
<dbReference type="InterPro" id="IPR003607">
    <property type="entry name" value="HD/PDEase_dom"/>
</dbReference>
<dbReference type="FunFam" id="1.10.3210.10:FF:000001">
    <property type="entry name" value="GTP pyrophosphokinase RelA"/>
    <property type="match status" value="1"/>
</dbReference>
<dbReference type="GO" id="GO:0015969">
    <property type="term" value="P:guanosine tetraphosphate metabolic process"/>
    <property type="evidence" value="ECO:0007669"/>
    <property type="project" value="InterPro"/>
</dbReference>
<dbReference type="GO" id="GO:0005886">
    <property type="term" value="C:plasma membrane"/>
    <property type="evidence" value="ECO:0007669"/>
    <property type="project" value="TreeGrafter"/>
</dbReference>
<dbReference type="CDD" id="cd05399">
    <property type="entry name" value="NT_Rel-Spo_like"/>
    <property type="match status" value="1"/>
</dbReference>
<keyword evidence="5" id="KW-1185">Reference proteome</keyword>
<evidence type="ECO:0000256" key="1">
    <source>
        <dbReference type="RuleBase" id="RU003847"/>
    </source>
</evidence>
<dbReference type="SUPFAM" id="SSF55021">
    <property type="entry name" value="ACT-like"/>
    <property type="match status" value="1"/>
</dbReference>
<dbReference type="InterPro" id="IPR004095">
    <property type="entry name" value="TGS"/>
</dbReference>
<dbReference type="CDD" id="cd00077">
    <property type="entry name" value="HDc"/>
    <property type="match status" value="1"/>
</dbReference>
<dbReference type="NCBIfam" id="TIGR00691">
    <property type="entry name" value="spoT_relA"/>
    <property type="match status" value="1"/>
</dbReference>
<dbReference type="eggNOG" id="COG0317">
    <property type="taxonomic scope" value="Bacteria"/>
</dbReference>
<dbReference type="EC" id="3.1.7.2" evidence="4"/>
<dbReference type="InterPro" id="IPR004811">
    <property type="entry name" value="RelA/Spo_fam"/>
</dbReference>
<dbReference type="Pfam" id="PF04607">
    <property type="entry name" value="RelA_SpoT"/>
    <property type="match status" value="1"/>
</dbReference>
<organism evidence="4 5">
    <name type="scientific">Campylobacter iguaniorum</name>
    <dbReference type="NCBI Taxonomy" id="1244531"/>
    <lineage>
        <taxon>Bacteria</taxon>
        <taxon>Pseudomonadati</taxon>
        <taxon>Campylobacterota</taxon>
        <taxon>Epsilonproteobacteria</taxon>
        <taxon>Campylobacterales</taxon>
        <taxon>Campylobacteraceae</taxon>
        <taxon>Campylobacter</taxon>
    </lineage>
</organism>
<dbReference type="STRING" id="1244531.CIG2463D_1338"/>
<dbReference type="SUPFAM" id="SSF109604">
    <property type="entry name" value="HD-domain/PDEase-like"/>
    <property type="match status" value="1"/>
</dbReference>
<feature type="domain" description="TGS" evidence="3">
    <location>
        <begin position="408"/>
        <end position="469"/>
    </location>
</feature>
<dbReference type="InterPro" id="IPR012676">
    <property type="entry name" value="TGS-like"/>
</dbReference>
<dbReference type="SUPFAM" id="SSF81301">
    <property type="entry name" value="Nucleotidyltransferase"/>
    <property type="match status" value="1"/>
</dbReference>
<dbReference type="InterPro" id="IPR043519">
    <property type="entry name" value="NT_sf"/>
</dbReference>
<comment type="similarity">
    <text evidence="1">Belongs to the relA/spoT family.</text>
</comment>
<proteinExistence type="inferred from homology"/>
<keyword evidence="4" id="KW-0808">Transferase</keyword>
<dbReference type="FunFam" id="3.10.20.30:FF:000002">
    <property type="entry name" value="GTP pyrophosphokinase (RelA/SpoT)"/>
    <property type="match status" value="1"/>
</dbReference>
<dbReference type="PROSITE" id="PS51671">
    <property type="entry name" value="ACT"/>
    <property type="match status" value="1"/>
</dbReference>
<dbReference type="Gene3D" id="1.10.3210.10">
    <property type="entry name" value="Hypothetical protein af1432"/>
    <property type="match status" value="1"/>
</dbReference>
<dbReference type="Pfam" id="PF02824">
    <property type="entry name" value="TGS"/>
    <property type="match status" value="1"/>
</dbReference>
<evidence type="ECO:0000259" key="3">
    <source>
        <dbReference type="PROSITE" id="PS51880"/>
    </source>
</evidence>
<evidence type="ECO:0000313" key="5">
    <source>
        <dbReference type="Proteomes" id="UP000028486"/>
    </source>
</evidence>
<dbReference type="InterPro" id="IPR007685">
    <property type="entry name" value="RelA_SpoT"/>
</dbReference>
<dbReference type="SMART" id="SM00954">
    <property type="entry name" value="RelA_SpoT"/>
    <property type="match status" value="1"/>
</dbReference>